<sequence length="49" mass="5430">MWEGVALLSRAWASISFHTCSRHFGMRVESRSPRLSGGDGVSPVWGVLR</sequence>
<organism evidence="1 2">
    <name type="scientific">Treponema paraluiscuniculi</name>
    <dbReference type="NCBI Taxonomy" id="53435"/>
    <lineage>
        <taxon>Bacteria</taxon>
        <taxon>Pseudomonadati</taxon>
        <taxon>Spirochaetota</taxon>
        <taxon>Spirochaetia</taxon>
        <taxon>Spirochaetales</taxon>
        <taxon>Treponemataceae</taxon>
        <taxon>Treponema</taxon>
    </lineage>
</organism>
<name>A0ABY9E549_9SPIR</name>
<dbReference type="EMBL" id="CP097901">
    <property type="protein sequence ID" value="WKC72127.1"/>
    <property type="molecule type" value="Genomic_DNA"/>
</dbReference>
<proteinExistence type="predicted"/>
<keyword evidence="2" id="KW-1185">Reference proteome</keyword>
<accession>A0ABY9E549</accession>
<reference evidence="1 2" key="1">
    <citation type="submission" date="2022-05" db="EMBL/GenBank/DDBJ databases">
        <title>Treponema leporis L2 test.</title>
        <authorList>
            <person name="Cejkova D."/>
        </authorList>
    </citation>
    <scope>NUCLEOTIDE SEQUENCE [LARGE SCALE GENOMIC DNA]</scope>
    <source>
        <strain evidence="1 2">L2</strain>
    </source>
</reference>
<dbReference type="Proteomes" id="UP001321460">
    <property type="component" value="Chromosome"/>
</dbReference>
<evidence type="ECO:0000313" key="1">
    <source>
        <dbReference type="EMBL" id="WKC72127.1"/>
    </source>
</evidence>
<protein>
    <submittedName>
        <fullName evidence="1">Uncharacterized protein</fullName>
    </submittedName>
</protein>
<evidence type="ECO:0000313" key="2">
    <source>
        <dbReference type="Proteomes" id="UP001321460"/>
    </source>
</evidence>
<gene>
    <name evidence="1" type="ORF">TPLL2_0240a</name>
</gene>